<reference evidence="3 4" key="1">
    <citation type="journal article" date="2012" name="J. Bacteriol.">
        <title>Draft Genome Sequence of Sinorhizobium meliloti CCNWSX0020, a Nitrogen-Fixing Symbiont with Copper Tolerance Capability Isolated from Lead-Zinc Mine Tailings.</title>
        <authorList>
            <person name="Li Z."/>
            <person name="Ma Z."/>
            <person name="Hao X."/>
            <person name="Wei G."/>
        </authorList>
    </citation>
    <scope>NUCLEOTIDE SEQUENCE [LARGE SCALE GENOMIC DNA]</scope>
    <source>
        <strain evidence="3 4">CCNWSX0020</strain>
    </source>
</reference>
<dbReference type="AlphaFoldDB" id="H0FYA9"/>
<feature type="transmembrane region" description="Helical" evidence="1">
    <location>
        <begin position="12"/>
        <end position="28"/>
    </location>
</feature>
<evidence type="ECO:0000313" key="4">
    <source>
        <dbReference type="Proteomes" id="UP000004038"/>
    </source>
</evidence>
<keyword evidence="1" id="KW-0472">Membrane</keyword>
<accession>H0FYA9</accession>
<feature type="domain" description="PpiC" evidence="2">
    <location>
        <begin position="117"/>
        <end position="245"/>
    </location>
</feature>
<evidence type="ECO:0000259" key="2">
    <source>
        <dbReference type="Pfam" id="PF13145"/>
    </source>
</evidence>
<sequence length="294" mass="32722">MVSRRIIKEPLLHFLIAGVVIFAAYSVMDRSPAAEDKSSIEVGNGQLAQLFETFSRTWQRPPTETELNDLIDGYVKEEVFYREGLEMGLDQNDAIVRRRMQQKLEFLLEPSAEELSPTSDELVAYFKAHSGRYDQPAKLSFNQIFFNSRRPGDDRELAARTALASFVGRKDDASTEALGDATILPPGMDLTDTKEIAAVFGRDFVVGALSGTQGRWSGPFRSTYGVHLVYINRKIVASTPALPDVLQKVRSDWESDRRREIADNRYADMKSKYDIKVSGSADGAASVINASGVK</sequence>
<keyword evidence="1" id="KW-1133">Transmembrane helix</keyword>
<dbReference type="Proteomes" id="UP000004038">
    <property type="component" value="Unassembled WGS sequence"/>
</dbReference>
<dbReference type="GO" id="GO:0003755">
    <property type="term" value="F:peptidyl-prolyl cis-trans isomerase activity"/>
    <property type="evidence" value="ECO:0007669"/>
    <property type="project" value="InterPro"/>
</dbReference>
<evidence type="ECO:0000256" key="1">
    <source>
        <dbReference type="SAM" id="Phobius"/>
    </source>
</evidence>
<keyword evidence="1" id="KW-0812">Transmembrane</keyword>
<dbReference type="EMBL" id="AGVV01000016">
    <property type="protein sequence ID" value="EHK77963.1"/>
    <property type="molecule type" value="Genomic_DNA"/>
</dbReference>
<protein>
    <recommendedName>
        <fullName evidence="2">PpiC domain-containing protein</fullName>
    </recommendedName>
</protein>
<dbReference type="RefSeq" id="WP_003528412.1">
    <property type="nucleotide sequence ID" value="NZ_AGVV01000016.1"/>
</dbReference>
<dbReference type="Pfam" id="PF13145">
    <property type="entry name" value="Rotamase_2"/>
    <property type="match status" value="1"/>
</dbReference>
<dbReference type="PATRIC" id="fig|1107881.3.peg.2208"/>
<dbReference type="InterPro" id="IPR000297">
    <property type="entry name" value="PPIase_PpiC"/>
</dbReference>
<gene>
    <name evidence="3" type="ORF">SM0020_10925</name>
</gene>
<evidence type="ECO:0000313" key="3">
    <source>
        <dbReference type="EMBL" id="EHK77963.1"/>
    </source>
</evidence>
<proteinExistence type="predicted"/>
<organism evidence="3 4">
    <name type="scientific">Sinorhizobium meliloti CCNWSX0020</name>
    <dbReference type="NCBI Taxonomy" id="1107881"/>
    <lineage>
        <taxon>Bacteria</taxon>
        <taxon>Pseudomonadati</taxon>
        <taxon>Pseudomonadota</taxon>
        <taxon>Alphaproteobacteria</taxon>
        <taxon>Hyphomicrobiales</taxon>
        <taxon>Rhizobiaceae</taxon>
        <taxon>Sinorhizobium/Ensifer group</taxon>
        <taxon>Sinorhizobium</taxon>
    </lineage>
</organism>
<name>H0FYA9_RHIML</name>